<evidence type="ECO:0008006" key="3">
    <source>
        <dbReference type="Google" id="ProtNLM"/>
    </source>
</evidence>
<evidence type="ECO:0000313" key="1">
    <source>
        <dbReference type="EMBL" id="HIQ69364.1"/>
    </source>
</evidence>
<name>A0A9D1CPF2_9FIRM</name>
<organism evidence="1 2">
    <name type="scientific">Candidatus Avoscillospira stercorigallinarum</name>
    <dbReference type="NCBI Taxonomy" id="2840708"/>
    <lineage>
        <taxon>Bacteria</taxon>
        <taxon>Bacillati</taxon>
        <taxon>Bacillota</taxon>
        <taxon>Clostridia</taxon>
        <taxon>Eubacteriales</taxon>
        <taxon>Oscillospiraceae</taxon>
        <taxon>Oscillospiraceae incertae sedis</taxon>
        <taxon>Candidatus Avoscillospira</taxon>
    </lineage>
</organism>
<reference evidence="1" key="2">
    <citation type="journal article" date="2021" name="PeerJ">
        <title>Extensive microbial diversity within the chicken gut microbiome revealed by metagenomics and culture.</title>
        <authorList>
            <person name="Gilroy R."/>
            <person name="Ravi A."/>
            <person name="Getino M."/>
            <person name="Pursley I."/>
            <person name="Horton D.L."/>
            <person name="Alikhan N.F."/>
            <person name="Baker D."/>
            <person name="Gharbi K."/>
            <person name="Hall N."/>
            <person name="Watson M."/>
            <person name="Adriaenssens E.M."/>
            <person name="Foster-Nyarko E."/>
            <person name="Jarju S."/>
            <person name="Secka A."/>
            <person name="Antonio M."/>
            <person name="Oren A."/>
            <person name="Chaudhuri R.R."/>
            <person name="La Ragione R."/>
            <person name="Hildebrand F."/>
            <person name="Pallen M.J."/>
        </authorList>
    </citation>
    <scope>NUCLEOTIDE SEQUENCE</scope>
    <source>
        <strain evidence="1">ChiSjej2B20-13462</strain>
    </source>
</reference>
<dbReference type="GO" id="GO:0016791">
    <property type="term" value="F:phosphatase activity"/>
    <property type="evidence" value="ECO:0007669"/>
    <property type="project" value="TreeGrafter"/>
</dbReference>
<evidence type="ECO:0000313" key="2">
    <source>
        <dbReference type="Proteomes" id="UP000886874"/>
    </source>
</evidence>
<protein>
    <recommendedName>
        <fullName evidence="3">Calcineurin-like phosphoesterase domain-containing protein</fullName>
    </recommendedName>
</protein>
<dbReference type="PANTHER" id="PTHR42850:SF4">
    <property type="entry name" value="ZINC-DEPENDENT ENDOPOLYPHOSPHATASE"/>
    <property type="match status" value="1"/>
</dbReference>
<proteinExistence type="predicted"/>
<dbReference type="SUPFAM" id="SSF56300">
    <property type="entry name" value="Metallo-dependent phosphatases"/>
    <property type="match status" value="1"/>
</dbReference>
<dbReference type="Gene3D" id="3.60.21.10">
    <property type="match status" value="1"/>
</dbReference>
<accession>A0A9D1CPF2</accession>
<comment type="caution">
    <text evidence="1">The sequence shown here is derived from an EMBL/GenBank/DDBJ whole genome shotgun (WGS) entry which is preliminary data.</text>
</comment>
<dbReference type="InterPro" id="IPR029052">
    <property type="entry name" value="Metallo-depent_PP-like"/>
</dbReference>
<sequence length="319" mass="35901">MGDLLEKGPQSLGLLRAVMELAQGGNVFVLAGNNDLLLSEWGRGEASDEDVWRYLRTRDTSVLMDMAQALERRWDTLEDVQALKAAVWAAFQPELRFLDALPHILDTEQCTFVHAGLGPGPLTEQDYEFCLTAKAFGRQPHRFKKPVIVGHWPCSNYYQPIVSVAPYWNRDTNVLSIDGGNQLNRWGRINYLVLDGAEPECHGLDLYPKVRALTPQAASEDPLTLEFPRTLVELRETGPVETRCYFPELDRELTIPSKQIYSYKGQTYCWNLTTYRLPVQAGDVLSCCALEPQGMLAIRGDIVGYYEGPYEPLPTGCIV</sequence>
<dbReference type="Proteomes" id="UP000886874">
    <property type="component" value="Unassembled WGS sequence"/>
</dbReference>
<dbReference type="AlphaFoldDB" id="A0A9D1CPF2"/>
<dbReference type="InterPro" id="IPR050126">
    <property type="entry name" value="Ap4A_hydrolase"/>
</dbReference>
<reference evidence="1" key="1">
    <citation type="submission" date="2020-10" db="EMBL/GenBank/DDBJ databases">
        <authorList>
            <person name="Gilroy R."/>
        </authorList>
    </citation>
    <scope>NUCLEOTIDE SEQUENCE</scope>
    <source>
        <strain evidence="1">ChiSjej2B20-13462</strain>
    </source>
</reference>
<dbReference type="PANTHER" id="PTHR42850">
    <property type="entry name" value="METALLOPHOSPHOESTERASE"/>
    <property type="match status" value="1"/>
</dbReference>
<dbReference type="GO" id="GO:0005737">
    <property type="term" value="C:cytoplasm"/>
    <property type="evidence" value="ECO:0007669"/>
    <property type="project" value="TreeGrafter"/>
</dbReference>
<dbReference type="EMBL" id="DVFN01000052">
    <property type="protein sequence ID" value="HIQ69364.1"/>
    <property type="molecule type" value="Genomic_DNA"/>
</dbReference>
<gene>
    <name evidence="1" type="ORF">IAA67_03420</name>
</gene>